<evidence type="ECO:0000313" key="1">
    <source>
        <dbReference type="EMBL" id="KAJ0113174.1"/>
    </source>
</evidence>
<keyword evidence="2" id="KW-1185">Reference proteome</keyword>
<sequence>MRMGEVVLSSEEAMEMELETQKNETKKDGLSEEAGIFDMDLPNLDAFGRNFSFSELLVDFDLDYEGIGYPCQPTVDTCASVDNISGSSHESGDANLEADQVVSEYSSTVTEVLSGKDMNVEGSETLTAVKSITKCIRILSPATGRRSSLD</sequence>
<gene>
    <name evidence="1" type="ORF">Patl1_02950</name>
</gene>
<organism evidence="1 2">
    <name type="scientific">Pistacia atlantica</name>
    <dbReference type="NCBI Taxonomy" id="434234"/>
    <lineage>
        <taxon>Eukaryota</taxon>
        <taxon>Viridiplantae</taxon>
        <taxon>Streptophyta</taxon>
        <taxon>Embryophyta</taxon>
        <taxon>Tracheophyta</taxon>
        <taxon>Spermatophyta</taxon>
        <taxon>Magnoliopsida</taxon>
        <taxon>eudicotyledons</taxon>
        <taxon>Gunneridae</taxon>
        <taxon>Pentapetalae</taxon>
        <taxon>rosids</taxon>
        <taxon>malvids</taxon>
        <taxon>Sapindales</taxon>
        <taxon>Anacardiaceae</taxon>
        <taxon>Pistacia</taxon>
    </lineage>
</organism>
<dbReference type="EMBL" id="CM047897">
    <property type="protein sequence ID" value="KAJ0113174.1"/>
    <property type="molecule type" value="Genomic_DNA"/>
</dbReference>
<comment type="caution">
    <text evidence="1">The sequence shown here is derived from an EMBL/GenBank/DDBJ whole genome shotgun (WGS) entry which is preliminary data.</text>
</comment>
<accession>A0ACC1CCG1</accession>
<reference evidence="2" key="1">
    <citation type="journal article" date="2023" name="G3 (Bethesda)">
        <title>Genome assembly and association tests identify interacting loci associated with vigor, precocity, and sex in interspecific pistachio rootstocks.</title>
        <authorList>
            <person name="Palmer W."/>
            <person name="Jacygrad E."/>
            <person name="Sagayaradj S."/>
            <person name="Cavanaugh K."/>
            <person name="Han R."/>
            <person name="Bertier L."/>
            <person name="Beede B."/>
            <person name="Kafkas S."/>
            <person name="Golino D."/>
            <person name="Preece J."/>
            <person name="Michelmore R."/>
        </authorList>
    </citation>
    <scope>NUCLEOTIDE SEQUENCE [LARGE SCALE GENOMIC DNA]</scope>
</reference>
<evidence type="ECO:0000313" key="2">
    <source>
        <dbReference type="Proteomes" id="UP001164250"/>
    </source>
</evidence>
<proteinExistence type="predicted"/>
<name>A0ACC1CCG1_9ROSI</name>
<protein>
    <submittedName>
        <fullName evidence="1">Uncharacterized protein</fullName>
    </submittedName>
</protein>
<dbReference type="Proteomes" id="UP001164250">
    <property type="component" value="Chromosome 1"/>
</dbReference>